<sequence length="52" mass="6069">MKFLILIQETPPGPQFRRVDARTPRATEKENFTSEPDQIRSDLAATQIELRR</sequence>
<dbReference type="RefSeq" id="XP_019018691.1">
    <property type="nucleotide sequence ID" value="XM_019160857.1"/>
</dbReference>
<feature type="region of interest" description="Disordered" evidence="1">
    <location>
        <begin position="14"/>
        <end position="52"/>
    </location>
</feature>
<organism evidence="2 3">
    <name type="scientific">Pichia membranifaciens NRRL Y-2026</name>
    <dbReference type="NCBI Taxonomy" id="763406"/>
    <lineage>
        <taxon>Eukaryota</taxon>
        <taxon>Fungi</taxon>
        <taxon>Dikarya</taxon>
        <taxon>Ascomycota</taxon>
        <taxon>Saccharomycotina</taxon>
        <taxon>Pichiomycetes</taxon>
        <taxon>Pichiales</taxon>
        <taxon>Pichiaceae</taxon>
        <taxon>Pichia</taxon>
    </lineage>
</organism>
<feature type="compositionally biased region" description="Basic and acidic residues" evidence="1">
    <location>
        <begin position="17"/>
        <end position="40"/>
    </location>
</feature>
<gene>
    <name evidence="2" type="ORF">PICMEDRAFT_15513</name>
</gene>
<dbReference type="AlphaFoldDB" id="A0A1E3NPE4"/>
<name>A0A1E3NPE4_9ASCO</name>
<evidence type="ECO:0000256" key="1">
    <source>
        <dbReference type="SAM" id="MobiDB-lite"/>
    </source>
</evidence>
<evidence type="ECO:0000313" key="3">
    <source>
        <dbReference type="Proteomes" id="UP000094455"/>
    </source>
</evidence>
<dbReference type="GeneID" id="30177544"/>
<keyword evidence="3" id="KW-1185">Reference proteome</keyword>
<accession>A0A1E3NPE4</accession>
<dbReference type="EMBL" id="KV454002">
    <property type="protein sequence ID" value="ODQ47578.1"/>
    <property type="molecule type" value="Genomic_DNA"/>
</dbReference>
<protein>
    <submittedName>
        <fullName evidence="2">Uncharacterized protein</fullName>
    </submittedName>
</protein>
<proteinExistence type="predicted"/>
<dbReference type="Proteomes" id="UP000094455">
    <property type="component" value="Unassembled WGS sequence"/>
</dbReference>
<evidence type="ECO:0000313" key="2">
    <source>
        <dbReference type="EMBL" id="ODQ47578.1"/>
    </source>
</evidence>
<reference evidence="2 3" key="1">
    <citation type="journal article" date="2016" name="Proc. Natl. Acad. Sci. U.S.A.">
        <title>Comparative genomics of biotechnologically important yeasts.</title>
        <authorList>
            <person name="Riley R."/>
            <person name="Haridas S."/>
            <person name="Wolfe K.H."/>
            <person name="Lopes M.R."/>
            <person name="Hittinger C.T."/>
            <person name="Goeker M."/>
            <person name="Salamov A.A."/>
            <person name="Wisecaver J.H."/>
            <person name="Long T.M."/>
            <person name="Calvey C.H."/>
            <person name="Aerts A.L."/>
            <person name="Barry K.W."/>
            <person name="Choi C."/>
            <person name="Clum A."/>
            <person name="Coughlan A.Y."/>
            <person name="Deshpande S."/>
            <person name="Douglass A.P."/>
            <person name="Hanson S.J."/>
            <person name="Klenk H.-P."/>
            <person name="LaButti K.M."/>
            <person name="Lapidus A."/>
            <person name="Lindquist E.A."/>
            <person name="Lipzen A.M."/>
            <person name="Meier-Kolthoff J.P."/>
            <person name="Ohm R.A."/>
            <person name="Otillar R.P."/>
            <person name="Pangilinan J.L."/>
            <person name="Peng Y."/>
            <person name="Rokas A."/>
            <person name="Rosa C.A."/>
            <person name="Scheuner C."/>
            <person name="Sibirny A.A."/>
            <person name="Slot J.C."/>
            <person name="Stielow J.B."/>
            <person name="Sun H."/>
            <person name="Kurtzman C.P."/>
            <person name="Blackwell M."/>
            <person name="Grigoriev I.V."/>
            <person name="Jeffries T.W."/>
        </authorList>
    </citation>
    <scope>NUCLEOTIDE SEQUENCE [LARGE SCALE GENOMIC DNA]</scope>
    <source>
        <strain evidence="2 3">NRRL Y-2026</strain>
    </source>
</reference>